<dbReference type="PATRIC" id="fig|1538.10.peg.2048"/>
<comment type="similarity">
    <text evidence="1">Belongs to the LysR transcriptional regulatory family.</text>
</comment>
<dbReference type="InterPro" id="IPR000847">
    <property type="entry name" value="LysR_HTH_N"/>
</dbReference>
<keyword evidence="2" id="KW-0805">Transcription regulation</keyword>
<dbReference type="InterPro" id="IPR005119">
    <property type="entry name" value="LysR_subst-bd"/>
</dbReference>
<dbReference type="InterPro" id="IPR036390">
    <property type="entry name" value="WH_DNA-bd_sf"/>
</dbReference>
<dbReference type="InterPro" id="IPR036388">
    <property type="entry name" value="WH-like_DNA-bd_sf"/>
</dbReference>
<dbReference type="AlphaFoldDB" id="A0A162J434"/>
<evidence type="ECO:0000256" key="2">
    <source>
        <dbReference type="ARBA" id="ARBA00023015"/>
    </source>
</evidence>
<dbReference type="RefSeq" id="WP_063555123.1">
    <property type="nucleotide sequence ID" value="NZ_LITT01000013.1"/>
</dbReference>
<accession>A0A162J434</accession>
<dbReference type="EMBL" id="LITT01000013">
    <property type="protein sequence ID" value="OAA90015.1"/>
    <property type="molecule type" value="Genomic_DNA"/>
</dbReference>
<reference evidence="6 7" key="1">
    <citation type="journal article" date="2015" name="Biotechnol. Bioeng.">
        <title>Genome sequence and phenotypic characterization of Caulobacter segnis.</title>
        <authorList>
            <person name="Patel S."/>
            <person name="Fletcher B."/>
            <person name="Scott D.C."/>
            <person name="Ely B."/>
        </authorList>
    </citation>
    <scope>NUCLEOTIDE SEQUENCE [LARGE SCALE GENOMIC DNA]</scope>
    <source>
        <strain evidence="6 7">ERI-2</strain>
    </source>
</reference>
<dbReference type="GO" id="GO:0003677">
    <property type="term" value="F:DNA binding"/>
    <property type="evidence" value="ECO:0007669"/>
    <property type="project" value="UniProtKB-KW"/>
</dbReference>
<sequence>MNLNQLYYFKKLSEIQHFTQAAKELYITQPSLSEAISSLEEEIGIELFHRQGRKIKLTKYGKVFYQYVCNSLSELEKGIECLKESSGIVGGIIDIGCIPTLCGNFLPNAINKYLHTVNSKTKFNIFTGMTLDVINGIKSEKYDIGFCSILKNESGIEFVPILSQELVLVVNDQHPLAKEKIINLQDIGDYPLITYRQSLPIGKTIMELLKPYDLHVSYDFDDEITIGGMVCSTNVAAITARTSFLLQFHKLKIIKLNAPNNKHTVCMAYNKNNYHTIAVKMFADYMIKKNKSHKTRTAN</sequence>
<dbReference type="SUPFAM" id="SSF53850">
    <property type="entry name" value="Periplasmic binding protein-like II"/>
    <property type="match status" value="1"/>
</dbReference>
<dbReference type="Pfam" id="PF00126">
    <property type="entry name" value="HTH_1"/>
    <property type="match status" value="1"/>
</dbReference>
<dbReference type="Proteomes" id="UP000077407">
    <property type="component" value="Unassembled WGS sequence"/>
</dbReference>
<dbReference type="GO" id="GO:0005829">
    <property type="term" value="C:cytosol"/>
    <property type="evidence" value="ECO:0007669"/>
    <property type="project" value="TreeGrafter"/>
</dbReference>
<dbReference type="GO" id="GO:0003700">
    <property type="term" value="F:DNA-binding transcription factor activity"/>
    <property type="evidence" value="ECO:0007669"/>
    <property type="project" value="InterPro"/>
</dbReference>
<feature type="domain" description="HTH lysR-type" evidence="5">
    <location>
        <begin position="1"/>
        <end position="58"/>
    </location>
</feature>
<protein>
    <submittedName>
        <fullName evidence="6">HTH-type transcriptional regulator CynR</fullName>
    </submittedName>
</protein>
<dbReference type="InterPro" id="IPR050950">
    <property type="entry name" value="HTH-type_LysR_regulators"/>
</dbReference>
<dbReference type="Pfam" id="PF03466">
    <property type="entry name" value="LysR_substrate"/>
    <property type="match status" value="1"/>
</dbReference>
<dbReference type="PROSITE" id="PS50931">
    <property type="entry name" value="HTH_LYSR"/>
    <property type="match status" value="1"/>
</dbReference>
<keyword evidence="3" id="KW-0238">DNA-binding</keyword>
<comment type="caution">
    <text evidence="6">The sequence shown here is derived from an EMBL/GenBank/DDBJ whole genome shotgun (WGS) entry which is preliminary data.</text>
</comment>
<keyword evidence="4" id="KW-0804">Transcription</keyword>
<evidence type="ECO:0000313" key="7">
    <source>
        <dbReference type="Proteomes" id="UP000077407"/>
    </source>
</evidence>
<dbReference type="Gene3D" id="1.10.10.10">
    <property type="entry name" value="Winged helix-like DNA-binding domain superfamily/Winged helix DNA-binding domain"/>
    <property type="match status" value="1"/>
</dbReference>
<dbReference type="FunFam" id="1.10.10.10:FF:000001">
    <property type="entry name" value="LysR family transcriptional regulator"/>
    <property type="match status" value="1"/>
</dbReference>
<evidence type="ECO:0000256" key="1">
    <source>
        <dbReference type="ARBA" id="ARBA00009437"/>
    </source>
</evidence>
<name>A0A162J434_9CLOT</name>
<dbReference type="PANTHER" id="PTHR30419">
    <property type="entry name" value="HTH-TYPE TRANSCRIPTIONAL REGULATOR YBHD"/>
    <property type="match status" value="1"/>
</dbReference>
<dbReference type="SUPFAM" id="SSF46785">
    <property type="entry name" value="Winged helix' DNA-binding domain"/>
    <property type="match status" value="1"/>
</dbReference>
<dbReference type="OrthoDB" id="1652954at2"/>
<organism evidence="6 7">
    <name type="scientific">Clostridium ljungdahlii</name>
    <dbReference type="NCBI Taxonomy" id="1538"/>
    <lineage>
        <taxon>Bacteria</taxon>
        <taxon>Bacillati</taxon>
        <taxon>Bacillota</taxon>
        <taxon>Clostridia</taxon>
        <taxon>Eubacteriales</taxon>
        <taxon>Clostridiaceae</taxon>
        <taxon>Clostridium</taxon>
    </lineage>
</organism>
<evidence type="ECO:0000256" key="4">
    <source>
        <dbReference type="ARBA" id="ARBA00023163"/>
    </source>
</evidence>
<proteinExistence type="inferred from homology"/>
<evidence type="ECO:0000259" key="5">
    <source>
        <dbReference type="PROSITE" id="PS50931"/>
    </source>
</evidence>
<dbReference type="Gene3D" id="3.40.190.290">
    <property type="match status" value="1"/>
</dbReference>
<dbReference type="PANTHER" id="PTHR30419:SF28">
    <property type="entry name" value="HTH-TYPE TRANSCRIPTIONAL REGULATOR BSDA"/>
    <property type="match status" value="1"/>
</dbReference>
<evidence type="ECO:0000256" key="3">
    <source>
        <dbReference type="ARBA" id="ARBA00023125"/>
    </source>
</evidence>
<dbReference type="PRINTS" id="PR00039">
    <property type="entry name" value="HTHLYSR"/>
</dbReference>
<gene>
    <name evidence="6" type="primary">cynR_4</name>
    <name evidence="6" type="ORF">WY13_01604</name>
</gene>
<evidence type="ECO:0000313" key="6">
    <source>
        <dbReference type="EMBL" id="OAA90015.1"/>
    </source>
</evidence>